<dbReference type="Proteomes" id="UP000093928">
    <property type="component" value="Unassembled WGS sequence"/>
</dbReference>
<reference evidence="13 14" key="1">
    <citation type="submission" date="2016-06" db="EMBL/GenBank/DDBJ databases">
        <authorList>
            <person name="Kjaerup R.B."/>
            <person name="Dalgaard T.S."/>
            <person name="Juul-Madsen H.R."/>
        </authorList>
    </citation>
    <scope>NUCLEOTIDE SEQUENCE [LARGE SCALE GENOMIC DNA]</scope>
    <source>
        <strain evidence="13 14">1165133.8</strain>
    </source>
</reference>
<evidence type="ECO:0000256" key="8">
    <source>
        <dbReference type="ARBA" id="ARBA00023098"/>
    </source>
</evidence>
<dbReference type="GO" id="GO:0001666">
    <property type="term" value="P:response to hypoxia"/>
    <property type="evidence" value="ECO:0007669"/>
    <property type="project" value="TreeGrafter"/>
</dbReference>
<dbReference type="GO" id="GO:0051701">
    <property type="term" value="P:biological process involved in interaction with host"/>
    <property type="evidence" value="ECO:0007669"/>
    <property type="project" value="TreeGrafter"/>
</dbReference>
<sequence>MAQLGTRDSGFLRSSDPDQHASMSVGAVAVVDGRVPEYDLIKDLLAERIQQSESDVTPHVQRLALPQPGDQHELFQTIAYVLERPLDPNLPLWECTIIEGLENHRWAVVMKVHQSIAEKLSPAHLIARLCDDADPNTYHVAGKRVSHSEASSWIENLSSVVKAAARAFTGAADVLWPAADSLPTMRRYRTVCFPRAAVERIAGKFGVTADDVALAAVTEGFRTVLIRRGEQPRADSLRALGPVVSYLPVEHDDPIRQLRAVRTEPSAACPTGYSPLTLCTKLFQVLAGTSERGTVTLATDAPGPRQPLQLMGQRLERLLPIPPSAPELSTGVAVLSYGNELVLGITADFAAAAELDQLVTGIELGMARLLALSQDSVLLFDRRRKRPSRMVSGSAPSAPPARARR</sequence>
<dbReference type="PANTHER" id="PTHR31650">
    <property type="entry name" value="O-ACYLTRANSFERASE (WSD1-LIKE) FAMILY PROTEIN"/>
    <property type="match status" value="1"/>
</dbReference>
<evidence type="ECO:0000313" key="13">
    <source>
        <dbReference type="EMBL" id="OBK29143.1"/>
    </source>
</evidence>
<keyword evidence="9" id="KW-0012">Acyltransferase</keyword>
<organism evidence="13 14">
    <name type="scientific">Mycobacterium asiaticum</name>
    <dbReference type="NCBI Taxonomy" id="1790"/>
    <lineage>
        <taxon>Bacteria</taxon>
        <taxon>Bacillati</taxon>
        <taxon>Actinomycetota</taxon>
        <taxon>Actinomycetes</taxon>
        <taxon>Mycobacteriales</taxon>
        <taxon>Mycobacteriaceae</taxon>
        <taxon>Mycobacterium</taxon>
    </lineage>
</organism>
<keyword evidence="7" id="KW-0319">Glycerol metabolism</keyword>
<feature type="domain" description="O-acyltransferase WSD1-like N-terminal" evidence="11">
    <location>
        <begin position="49"/>
        <end position="175"/>
    </location>
</feature>
<evidence type="ECO:0000256" key="4">
    <source>
        <dbReference type="ARBA" id="ARBA00013244"/>
    </source>
</evidence>
<evidence type="ECO:0000313" key="14">
    <source>
        <dbReference type="Proteomes" id="UP000093928"/>
    </source>
</evidence>
<comment type="similarity">
    <text evidence="3">Belongs to the long-chain O-acyltransferase family.</text>
</comment>
<keyword evidence="6" id="KW-0808">Transferase</keyword>
<evidence type="ECO:0000259" key="12">
    <source>
        <dbReference type="Pfam" id="PF06974"/>
    </source>
</evidence>
<dbReference type="Pfam" id="PF03007">
    <property type="entry name" value="WS_DGAT_cat"/>
    <property type="match status" value="1"/>
</dbReference>
<comment type="catalytic activity">
    <reaction evidence="10">
        <text>an acyl-CoA + a 1,2-diacyl-sn-glycerol = a triacyl-sn-glycerol + CoA</text>
        <dbReference type="Rhea" id="RHEA:10868"/>
        <dbReference type="ChEBI" id="CHEBI:17815"/>
        <dbReference type="ChEBI" id="CHEBI:57287"/>
        <dbReference type="ChEBI" id="CHEBI:58342"/>
        <dbReference type="ChEBI" id="CHEBI:64615"/>
        <dbReference type="EC" id="2.3.1.20"/>
    </reaction>
</comment>
<evidence type="ECO:0000256" key="2">
    <source>
        <dbReference type="ARBA" id="ARBA00005189"/>
    </source>
</evidence>
<keyword evidence="5" id="KW-0444">Lipid biosynthesis</keyword>
<protein>
    <recommendedName>
        <fullName evidence="4">diacylglycerol O-acyltransferase</fullName>
        <ecNumber evidence="4">2.3.1.20</ecNumber>
    </recommendedName>
</protein>
<name>A0A1A3P4H4_MYCAS</name>
<evidence type="ECO:0000256" key="5">
    <source>
        <dbReference type="ARBA" id="ARBA00022516"/>
    </source>
</evidence>
<dbReference type="InterPro" id="IPR009721">
    <property type="entry name" value="O-acyltransferase_WSD1_C"/>
</dbReference>
<gene>
    <name evidence="13" type="ORF">A5634_18825</name>
</gene>
<accession>A0A1A3P4H4</accession>
<dbReference type="GO" id="GO:0005886">
    <property type="term" value="C:plasma membrane"/>
    <property type="evidence" value="ECO:0007669"/>
    <property type="project" value="TreeGrafter"/>
</dbReference>
<dbReference type="GO" id="GO:0071731">
    <property type="term" value="P:response to nitric oxide"/>
    <property type="evidence" value="ECO:0007669"/>
    <property type="project" value="TreeGrafter"/>
</dbReference>
<dbReference type="InterPro" id="IPR045034">
    <property type="entry name" value="O-acyltransferase_WSD1-like"/>
</dbReference>
<dbReference type="GO" id="GO:0019432">
    <property type="term" value="P:triglyceride biosynthetic process"/>
    <property type="evidence" value="ECO:0007669"/>
    <property type="project" value="UniProtKB-UniPathway"/>
</dbReference>
<comment type="caution">
    <text evidence="13">The sequence shown here is derived from an EMBL/GenBank/DDBJ whole genome shotgun (WGS) entry which is preliminary data.</text>
</comment>
<evidence type="ECO:0000256" key="6">
    <source>
        <dbReference type="ARBA" id="ARBA00022679"/>
    </source>
</evidence>
<evidence type="ECO:0000259" key="11">
    <source>
        <dbReference type="Pfam" id="PF03007"/>
    </source>
</evidence>
<proteinExistence type="inferred from homology"/>
<dbReference type="UniPathway" id="UPA00282"/>
<dbReference type="OrthoDB" id="9810950at2"/>
<dbReference type="GO" id="GO:0006071">
    <property type="term" value="P:glycerol metabolic process"/>
    <property type="evidence" value="ECO:0007669"/>
    <property type="project" value="UniProtKB-KW"/>
</dbReference>
<evidence type="ECO:0000256" key="9">
    <source>
        <dbReference type="ARBA" id="ARBA00023315"/>
    </source>
</evidence>
<evidence type="ECO:0000256" key="1">
    <source>
        <dbReference type="ARBA" id="ARBA00004771"/>
    </source>
</evidence>
<evidence type="ECO:0000256" key="3">
    <source>
        <dbReference type="ARBA" id="ARBA00009587"/>
    </source>
</evidence>
<keyword evidence="8" id="KW-0443">Lipid metabolism</keyword>
<dbReference type="AlphaFoldDB" id="A0A1A3P4H4"/>
<dbReference type="EMBL" id="LZLS01000060">
    <property type="protein sequence ID" value="OBK29143.1"/>
    <property type="molecule type" value="Genomic_DNA"/>
</dbReference>
<dbReference type="EC" id="2.3.1.20" evidence="4"/>
<dbReference type="PANTHER" id="PTHR31650:SF1">
    <property type="entry name" value="WAX ESTER SYNTHASE_DIACYLGLYCEROL ACYLTRANSFERASE 4-RELATED"/>
    <property type="match status" value="1"/>
</dbReference>
<dbReference type="RefSeq" id="WP_065143229.1">
    <property type="nucleotide sequence ID" value="NZ_LZLS01000060.1"/>
</dbReference>
<dbReference type="GO" id="GO:0004144">
    <property type="term" value="F:diacylglycerol O-acyltransferase activity"/>
    <property type="evidence" value="ECO:0007669"/>
    <property type="project" value="UniProtKB-EC"/>
</dbReference>
<comment type="pathway">
    <text evidence="1">Glycerolipid metabolism; triacylglycerol biosynthesis.</text>
</comment>
<comment type="pathway">
    <text evidence="2">Lipid metabolism.</text>
</comment>
<evidence type="ECO:0000256" key="7">
    <source>
        <dbReference type="ARBA" id="ARBA00022798"/>
    </source>
</evidence>
<evidence type="ECO:0000256" key="10">
    <source>
        <dbReference type="ARBA" id="ARBA00048109"/>
    </source>
</evidence>
<dbReference type="Pfam" id="PF06974">
    <property type="entry name" value="WS_DGAT_C"/>
    <property type="match status" value="1"/>
</dbReference>
<dbReference type="InterPro" id="IPR004255">
    <property type="entry name" value="O-acyltransferase_WSD1_N"/>
</dbReference>
<feature type="domain" description="O-acyltransferase WSD1 C-terminal" evidence="12">
    <location>
        <begin position="266"/>
        <end position="365"/>
    </location>
</feature>